<dbReference type="AlphaFoldDB" id="A0A1Y2GAA0"/>
<accession>A0A1Y2GAA0</accession>
<gene>
    <name evidence="1" type="ORF">BCR41DRAFT_188150</name>
</gene>
<organism evidence="1 2">
    <name type="scientific">Lobosporangium transversale</name>
    <dbReference type="NCBI Taxonomy" id="64571"/>
    <lineage>
        <taxon>Eukaryota</taxon>
        <taxon>Fungi</taxon>
        <taxon>Fungi incertae sedis</taxon>
        <taxon>Mucoromycota</taxon>
        <taxon>Mortierellomycotina</taxon>
        <taxon>Mortierellomycetes</taxon>
        <taxon>Mortierellales</taxon>
        <taxon>Mortierellaceae</taxon>
        <taxon>Lobosporangium</taxon>
    </lineage>
</organism>
<evidence type="ECO:0000313" key="2">
    <source>
        <dbReference type="Proteomes" id="UP000193648"/>
    </source>
</evidence>
<dbReference type="GeneID" id="33561645"/>
<reference evidence="1 2" key="1">
    <citation type="submission" date="2016-07" db="EMBL/GenBank/DDBJ databases">
        <title>Pervasive Adenine N6-methylation of Active Genes in Fungi.</title>
        <authorList>
            <consortium name="DOE Joint Genome Institute"/>
            <person name="Mondo S.J."/>
            <person name="Dannebaum R.O."/>
            <person name="Kuo R.C."/>
            <person name="Labutti K."/>
            <person name="Haridas S."/>
            <person name="Kuo A."/>
            <person name="Salamov A."/>
            <person name="Ahrendt S.R."/>
            <person name="Lipzen A."/>
            <person name="Sullivan W."/>
            <person name="Andreopoulos W.B."/>
            <person name="Clum A."/>
            <person name="Lindquist E."/>
            <person name="Daum C."/>
            <person name="Ramamoorthy G.K."/>
            <person name="Gryganskyi A."/>
            <person name="Culley D."/>
            <person name="Magnuson J.K."/>
            <person name="James T.Y."/>
            <person name="O'Malley M.A."/>
            <person name="Stajich J.E."/>
            <person name="Spatafora J.W."/>
            <person name="Visel A."/>
            <person name="Grigoriev I.V."/>
        </authorList>
    </citation>
    <scope>NUCLEOTIDE SEQUENCE [LARGE SCALE GENOMIC DNA]</scope>
    <source>
        <strain evidence="1 2">NRRL 3116</strain>
    </source>
</reference>
<keyword evidence="2" id="KW-1185">Reference proteome</keyword>
<evidence type="ECO:0000313" key="1">
    <source>
        <dbReference type="EMBL" id="ORZ05332.1"/>
    </source>
</evidence>
<proteinExistence type="predicted"/>
<name>A0A1Y2GAA0_9FUNG</name>
<dbReference type="InParanoid" id="A0A1Y2GAA0"/>
<sequence length="60" mass="6979">MRKRIRWSLLSIVRLNSIKTPQYSCFHGMVTDMRLLYTNHLSVLAAMISTDVSGKFILQH</sequence>
<dbReference type="Proteomes" id="UP000193648">
    <property type="component" value="Unassembled WGS sequence"/>
</dbReference>
<dbReference type="EMBL" id="MCFF01000051">
    <property type="protein sequence ID" value="ORZ05332.1"/>
    <property type="molecule type" value="Genomic_DNA"/>
</dbReference>
<dbReference type="RefSeq" id="XP_021877024.1">
    <property type="nucleotide sequence ID" value="XM_022019800.1"/>
</dbReference>
<comment type="caution">
    <text evidence="1">The sequence shown here is derived from an EMBL/GenBank/DDBJ whole genome shotgun (WGS) entry which is preliminary data.</text>
</comment>
<protein>
    <submittedName>
        <fullName evidence="1">Uncharacterized protein</fullName>
    </submittedName>
</protein>